<reference evidence="2" key="1">
    <citation type="submission" date="2021-04" db="EMBL/GenBank/DDBJ databases">
        <authorList>
            <person name="Chebbi M.A.C M."/>
        </authorList>
    </citation>
    <scope>NUCLEOTIDE SEQUENCE</scope>
</reference>
<gene>
    <name evidence="2" type="ORF">HICCMSTLAB_LOCUS13215</name>
</gene>
<keyword evidence="3" id="KW-1185">Reference proteome</keyword>
<feature type="compositionally biased region" description="Polar residues" evidence="1">
    <location>
        <begin position="498"/>
        <end position="511"/>
    </location>
</feature>
<comment type="caution">
    <text evidence="2">The sequence shown here is derived from an EMBL/GenBank/DDBJ whole genome shotgun (WGS) entry which is preliminary data.</text>
</comment>
<protein>
    <submittedName>
        <fullName evidence="2">Uncharacterized protein</fullName>
    </submittedName>
</protein>
<feature type="compositionally biased region" description="Basic and acidic residues" evidence="1">
    <location>
        <begin position="518"/>
        <end position="535"/>
    </location>
</feature>
<accession>A0A8J2HQX5</accession>
<proteinExistence type="predicted"/>
<evidence type="ECO:0000313" key="2">
    <source>
        <dbReference type="EMBL" id="CAG5108394.1"/>
    </source>
</evidence>
<feature type="compositionally biased region" description="Polar residues" evidence="1">
    <location>
        <begin position="431"/>
        <end position="455"/>
    </location>
</feature>
<dbReference type="EMBL" id="CAJNRD030001124">
    <property type="protein sequence ID" value="CAG5108394.1"/>
    <property type="molecule type" value="Genomic_DNA"/>
</dbReference>
<feature type="region of interest" description="Disordered" evidence="1">
    <location>
        <begin position="471"/>
        <end position="535"/>
    </location>
</feature>
<dbReference type="OrthoDB" id="7672712at2759"/>
<dbReference type="AlphaFoldDB" id="A0A8J2HQX5"/>
<sequence>MDLLKKQFLLWQTQIEKKIPCHFCGAKLSEKIFSCEFGHDCCLSCKTQSCMACPNSNPFLRNHLSEFLISQFNNLKSCVEQLDISAINPKNDNKNSSKVNKATETNIERHNKMSMATEKDINIFSGNKASAGTKPTVKSPANGSIKVSDGKLIIQANSDSLSENSYSCWIGTCNFRGIYEDILKHMKANHSSVFTSHELKGWPHIMNLHLNYTGPDSRQDYAFELQGIGLFVLHISVSPKENMKAHVLMFDSAKIAAQYGFNVEIKCDDQKKSFSAVVDSSRMPRRNLQDVAKGLFINENSLLLNTIKLRMNFKCVLEINTFNKSIFNGILDSSLRNSDLQKKPSNDQKPRLFLNKPNFKPRRNFNYAKNQSSMPALLDLKVPNPPVTPVTQPQVQPTPQPAVDSQQLMMLFEQMMVNYTQKMTQSKIQTPQAQQSSVINSSSILQPSTVQTQDKSPQKIVEDQASAVKNPVTVPAQSSQLQDLLIFDESNKSEDSTLNKVQTPSPTAETTTVDESEETKQEESDSKPNNDCKIN</sequence>
<evidence type="ECO:0000256" key="1">
    <source>
        <dbReference type="SAM" id="MobiDB-lite"/>
    </source>
</evidence>
<name>A0A8J2HQX5_COTCN</name>
<evidence type="ECO:0000313" key="3">
    <source>
        <dbReference type="Proteomes" id="UP000786811"/>
    </source>
</evidence>
<organism evidence="2 3">
    <name type="scientific">Cotesia congregata</name>
    <name type="common">Parasitoid wasp</name>
    <name type="synonym">Apanteles congregatus</name>
    <dbReference type="NCBI Taxonomy" id="51543"/>
    <lineage>
        <taxon>Eukaryota</taxon>
        <taxon>Metazoa</taxon>
        <taxon>Ecdysozoa</taxon>
        <taxon>Arthropoda</taxon>
        <taxon>Hexapoda</taxon>
        <taxon>Insecta</taxon>
        <taxon>Pterygota</taxon>
        <taxon>Neoptera</taxon>
        <taxon>Endopterygota</taxon>
        <taxon>Hymenoptera</taxon>
        <taxon>Apocrita</taxon>
        <taxon>Ichneumonoidea</taxon>
        <taxon>Braconidae</taxon>
        <taxon>Microgastrinae</taxon>
        <taxon>Cotesia</taxon>
    </lineage>
</organism>
<dbReference type="Proteomes" id="UP000786811">
    <property type="component" value="Unassembled WGS sequence"/>
</dbReference>
<feature type="region of interest" description="Disordered" evidence="1">
    <location>
        <begin position="431"/>
        <end position="459"/>
    </location>
</feature>